<gene>
    <name evidence="2" type="ORF">N476_22660</name>
</gene>
<evidence type="ECO:0000256" key="1">
    <source>
        <dbReference type="SAM" id="Phobius"/>
    </source>
</evidence>
<dbReference type="OrthoDB" id="6401364at2"/>
<protein>
    <submittedName>
        <fullName evidence="2">Uncharacterized protein</fullName>
    </submittedName>
</protein>
<accession>A0A161XX26</accession>
<evidence type="ECO:0000313" key="3">
    <source>
        <dbReference type="Proteomes" id="UP000076503"/>
    </source>
</evidence>
<keyword evidence="1" id="KW-0472">Membrane</keyword>
<keyword evidence="1" id="KW-0812">Transmembrane</keyword>
<dbReference type="RefSeq" id="WP_063363258.1">
    <property type="nucleotide sequence ID" value="NZ_AUXZ01000096.1"/>
</dbReference>
<dbReference type="EMBL" id="AUXZ01000096">
    <property type="protein sequence ID" value="KZN47829.1"/>
    <property type="molecule type" value="Genomic_DNA"/>
</dbReference>
<evidence type="ECO:0000313" key="2">
    <source>
        <dbReference type="EMBL" id="KZN47829.1"/>
    </source>
</evidence>
<dbReference type="Proteomes" id="UP000076503">
    <property type="component" value="Unassembled WGS sequence"/>
</dbReference>
<dbReference type="AlphaFoldDB" id="A0A161XX26"/>
<dbReference type="PATRIC" id="fig|1365251.3.peg.3999"/>
<proteinExistence type="predicted"/>
<sequence>MNQDQIHGALVFIALIVTVPPIWLAVFNTGKSRVVEHGVKLSEDSFELIRLGESSLLSRSEIIEFKVPFGLLRKQLSITDKSQNTIRFGYYALTLGKNEKSLPINKKHFKSNILI</sequence>
<keyword evidence="1" id="KW-1133">Transmembrane helix</keyword>
<feature type="transmembrane region" description="Helical" evidence="1">
    <location>
        <begin position="6"/>
        <end position="27"/>
    </location>
</feature>
<reference evidence="2 3" key="1">
    <citation type="submission" date="2013-07" db="EMBL/GenBank/DDBJ databases">
        <title>Comparative Genomic and Metabolomic Analysis of Twelve Strains of Pseudoalteromonas luteoviolacea.</title>
        <authorList>
            <person name="Vynne N.G."/>
            <person name="Mansson M."/>
            <person name="Gram L."/>
        </authorList>
    </citation>
    <scope>NUCLEOTIDE SEQUENCE [LARGE SCALE GENOMIC DNA]</scope>
    <source>
        <strain evidence="2 3">H33</strain>
    </source>
</reference>
<organism evidence="2 3">
    <name type="scientific">Pseudoalteromonas luteoviolacea H33</name>
    <dbReference type="NCBI Taxonomy" id="1365251"/>
    <lineage>
        <taxon>Bacteria</taxon>
        <taxon>Pseudomonadati</taxon>
        <taxon>Pseudomonadota</taxon>
        <taxon>Gammaproteobacteria</taxon>
        <taxon>Alteromonadales</taxon>
        <taxon>Pseudoalteromonadaceae</taxon>
        <taxon>Pseudoalteromonas</taxon>
    </lineage>
</organism>
<name>A0A161XX26_9GAMM</name>
<comment type="caution">
    <text evidence="2">The sequence shown here is derived from an EMBL/GenBank/DDBJ whole genome shotgun (WGS) entry which is preliminary data.</text>
</comment>